<name>A0ABP7ARA4_9ACTN</name>
<keyword evidence="2" id="KW-1185">Reference proteome</keyword>
<dbReference type="EMBL" id="BAABAB010000046">
    <property type="protein sequence ID" value="GAA3637832.1"/>
    <property type="molecule type" value="Genomic_DNA"/>
</dbReference>
<dbReference type="RefSeq" id="WP_344808898.1">
    <property type="nucleotide sequence ID" value="NZ_BAABAB010000046.1"/>
</dbReference>
<proteinExistence type="predicted"/>
<accession>A0ABP7ARA4</accession>
<organism evidence="1 2">
    <name type="scientific">Microlunatus ginsengisoli</name>
    <dbReference type="NCBI Taxonomy" id="363863"/>
    <lineage>
        <taxon>Bacteria</taxon>
        <taxon>Bacillati</taxon>
        <taxon>Actinomycetota</taxon>
        <taxon>Actinomycetes</taxon>
        <taxon>Propionibacteriales</taxon>
        <taxon>Propionibacteriaceae</taxon>
        <taxon>Microlunatus</taxon>
    </lineage>
</organism>
<sequence>MRRYEILLPEEFNDGRLVADRCPRCLPESLTEAADVFGAFTFRPESALGTWTAPNQHRYRDRLSVLSVDVDDSPAHAEWIRHFKSHLLQRFQQLEIYITSYPVEVV</sequence>
<protein>
    <recommendedName>
        <fullName evidence="3">DUF4286 family protein</fullName>
    </recommendedName>
</protein>
<evidence type="ECO:0008006" key="3">
    <source>
        <dbReference type="Google" id="ProtNLM"/>
    </source>
</evidence>
<comment type="caution">
    <text evidence="1">The sequence shown here is derived from an EMBL/GenBank/DDBJ whole genome shotgun (WGS) entry which is preliminary data.</text>
</comment>
<dbReference type="Proteomes" id="UP001501490">
    <property type="component" value="Unassembled WGS sequence"/>
</dbReference>
<evidence type="ECO:0000313" key="2">
    <source>
        <dbReference type="Proteomes" id="UP001501490"/>
    </source>
</evidence>
<gene>
    <name evidence="1" type="ORF">GCM10022236_45410</name>
</gene>
<evidence type="ECO:0000313" key="1">
    <source>
        <dbReference type="EMBL" id="GAA3637832.1"/>
    </source>
</evidence>
<reference evidence="2" key="1">
    <citation type="journal article" date="2019" name="Int. J. Syst. Evol. Microbiol.">
        <title>The Global Catalogue of Microorganisms (GCM) 10K type strain sequencing project: providing services to taxonomists for standard genome sequencing and annotation.</title>
        <authorList>
            <consortium name="The Broad Institute Genomics Platform"/>
            <consortium name="The Broad Institute Genome Sequencing Center for Infectious Disease"/>
            <person name="Wu L."/>
            <person name="Ma J."/>
        </authorList>
    </citation>
    <scope>NUCLEOTIDE SEQUENCE [LARGE SCALE GENOMIC DNA]</scope>
    <source>
        <strain evidence="2">JCM 16929</strain>
    </source>
</reference>